<dbReference type="Gene3D" id="2.40.30.40">
    <property type="entry name" value="Peptidase M42, domain 2"/>
    <property type="match status" value="1"/>
</dbReference>
<dbReference type="Pfam" id="PF05343">
    <property type="entry name" value="Peptidase_M42"/>
    <property type="match status" value="1"/>
</dbReference>
<evidence type="ECO:0000256" key="4">
    <source>
        <dbReference type="ARBA" id="ARBA00022723"/>
    </source>
</evidence>
<reference evidence="9" key="2">
    <citation type="submission" date="2021-04" db="EMBL/GenBank/DDBJ databases">
        <authorList>
            <person name="Gilroy R."/>
        </authorList>
    </citation>
    <scope>NUCLEOTIDE SEQUENCE</scope>
    <source>
        <strain evidence="9">ChiGjej6B6-1540</strain>
    </source>
</reference>
<dbReference type="Gene3D" id="3.40.630.10">
    <property type="entry name" value="Zn peptidases"/>
    <property type="match status" value="1"/>
</dbReference>
<dbReference type="SUPFAM" id="SSF53187">
    <property type="entry name" value="Zn-dependent exopeptidases"/>
    <property type="match status" value="1"/>
</dbReference>
<organism evidence="9 10">
    <name type="scientific">Candidatus Flavonifractor merdipullorum</name>
    <dbReference type="NCBI Taxonomy" id="2838590"/>
    <lineage>
        <taxon>Bacteria</taxon>
        <taxon>Bacillati</taxon>
        <taxon>Bacillota</taxon>
        <taxon>Clostridia</taxon>
        <taxon>Eubacteriales</taxon>
        <taxon>Oscillospiraceae</taxon>
        <taxon>Flavonifractor</taxon>
    </lineage>
</organism>
<feature type="binding site" evidence="8">
    <location>
        <position position="304"/>
    </location>
    <ligand>
        <name>Zn(2+)</name>
        <dbReference type="ChEBI" id="CHEBI:29105"/>
        <label>2</label>
    </ligand>
</feature>
<evidence type="ECO:0000313" key="9">
    <source>
        <dbReference type="EMBL" id="HIW94209.1"/>
    </source>
</evidence>
<keyword evidence="4 8" id="KW-0479">Metal-binding</keyword>
<dbReference type="PANTHER" id="PTHR32481">
    <property type="entry name" value="AMINOPEPTIDASE"/>
    <property type="match status" value="1"/>
</dbReference>
<dbReference type="GO" id="GO:0046872">
    <property type="term" value="F:metal ion binding"/>
    <property type="evidence" value="ECO:0007669"/>
    <property type="project" value="UniProtKB-UniRule"/>
</dbReference>
<dbReference type="Proteomes" id="UP000824192">
    <property type="component" value="Unassembled WGS sequence"/>
</dbReference>
<comment type="similarity">
    <text evidence="1 6">Belongs to the peptidase M42 family.</text>
</comment>
<dbReference type="PANTHER" id="PTHR32481:SF0">
    <property type="entry name" value="AMINOPEPTIDASE YPDE-RELATED"/>
    <property type="match status" value="1"/>
</dbReference>
<reference evidence="9" key="1">
    <citation type="journal article" date="2021" name="PeerJ">
        <title>Extensive microbial diversity within the chicken gut microbiome revealed by metagenomics and culture.</title>
        <authorList>
            <person name="Gilroy R."/>
            <person name="Ravi A."/>
            <person name="Getino M."/>
            <person name="Pursley I."/>
            <person name="Horton D.L."/>
            <person name="Alikhan N.F."/>
            <person name="Baker D."/>
            <person name="Gharbi K."/>
            <person name="Hall N."/>
            <person name="Watson M."/>
            <person name="Adriaenssens E.M."/>
            <person name="Foster-Nyarko E."/>
            <person name="Jarju S."/>
            <person name="Secka A."/>
            <person name="Antonio M."/>
            <person name="Oren A."/>
            <person name="Chaudhuri R.R."/>
            <person name="La Ragione R."/>
            <person name="Hildebrand F."/>
            <person name="Pallen M.J."/>
        </authorList>
    </citation>
    <scope>NUCLEOTIDE SEQUENCE</scope>
    <source>
        <strain evidence="9">ChiGjej6B6-1540</strain>
    </source>
</reference>
<dbReference type="InterPro" id="IPR008007">
    <property type="entry name" value="Peptidase_M42"/>
</dbReference>
<dbReference type="InterPro" id="IPR051464">
    <property type="entry name" value="Peptidase_M42_aminopept"/>
</dbReference>
<dbReference type="GO" id="GO:0006508">
    <property type="term" value="P:proteolysis"/>
    <property type="evidence" value="ECO:0007669"/>
    <property type="project" value="UniProtKB-KW"/>
</dbReference>
<evidence type="ECO:0000256" key="7">
    <source>
        <dbReference type="PIRSR" id="PIRSR001123-1"/>
    </source>
</evidence>
<evidence type="ECO:0000313" key="10">
    <source>
        <dbReference type="Proteomes" id="UP000824192"/>
    </source>
</evidence>
<feature type="binding site" evidence="8">
    <location>
        <position position="217"/>
    </location>
    <ligand>
        <name>Zn(2+)</name>
        <dbReference type="ChEBI" id="CHEBI:29105"/>
        <label>1</label>
    </ligand>
</feature>
<dbReference type="SUPFAM" id="SSF101821">
    <property type="entry name" value="Aminopeptidase/glucanase lid domain"/>
    <property type="match status" value="1"/>
</dbReference>
<evidence type="ECO:0000256" key="3">
    <source>
        <dbReference type="ARBA" id="ARBA00022670"/>
    </source>
</evidence>
<feature type="active site" description="Proton acceptor" evidence="7">
    <location>
        <position position="194"/>
    </location>
</feature>
<evidence type="ECO:0000256" key="8">
    <source>
        <dbReference type="PIRSR" id="PIRSR001123-2"/>
    </source>
</evidence>
<feature type="binding site" evidence="8">
    <location>
        <position position="62"/>
    </location>
    <ligand>
        <name>Zn(2+)</name>
        <dbReference type="ChEBI" id="CHEBI:29105"/>
        <label>1</label>
    </ligand>
</feature>
<dbReference type="GO" id="GO:0004177">
    <property type="term" value="F:aminopeptidase activity"/>
    <property type="evidence" value="ECO:0007669"/>
    <property type="project" value="UniProtKB-UniRule"/>
</dbReference>
<dbReference type="InterPro" id="IPR023367">
    <property type="entry name" value="Peptidase_M42_dom2"/>
</dbReference>
<keyword evidence="2" id="KW-0031">Aminopeptidase</keyword>
<gene>
    <name evidence="9" type="ORF">H9868_06660</name>
</gene>
<keyword evidence="3" id="KW-0645">Protease</keyword>
<keyword evidence="5" id="KW-0378">Hydrolase</keyword>
<comment type="caution">
    <text evidence="9">The sequence shown here is derived from an EMBL/GenBank/DDBJ whole genome shotgun (WGS) entry which is preliminary data.</text>
</comment>
<sequence length="331" mass="35192">MDILTTLQALNACHGPSGDEGGVADMIRTLAAPYADNITTDAMGNLIVHKKGIGPKVMLAAHMDSIGCIATFVEEKGFVRFGRLGGLDVPELLATPVRFKNGVRGVIRADEHTDHKDLNLDKLFIDIGAENEEEAKAQVCPGDTAVFDTPVQGVGRRILSPYLDNRIACVILLMVLEQLRDRSNDLYFVFTVQEEVGLRGARTAAYAIDPDYAIAVDVTDSDDTPGAKHDGTAVLGKGAAIKVMDGSVLCHPSMVSKLRALAEEKGIQAQTDIIRSGGTDAGAIHQIRGGVVTGGVSVPCRYIHSPQEMVDTVDVEACAALIAAFVQSKLD</sequence>
<feature type="binding site" evidence="8">
    <location>
        <position position="164"/>
    </location>
    <ligand>
        <name>Zn(2+)</name>
        <dbReference type="ChEBI" id="CHEBI:29105"/>
        <label>1</label>
    </ligand>
</feature>
<protein>
    <submittedName>
        <fullName evidence="9">M20/M25/M40 family metallo-hydrolase</fullName>
    </submittedName>
</protein>
<name>A0A9D1RV28_9FIRM</name>
<dbReference type="EMBL" id="DXGA01000141">
    <property type="protein sequence ID" value="HIW94209.1"/>
    <property type="molecule type" value="Genomic_DNA"/>
</dbReference>
<feature type="binding site" evidence="8">
    <location>
        <position position="195"/>
    </location>
    <ligand>
        <name>Zn(2+)</name>
        <dbReference type="ChEBI" id="CHEBI:29105"/>
        <label>2</label>
    </ligand>
</feature>
<dbReference type="AlphaFoldDB" id="A0A9D1RV28"/>
<evidence type="ECO:0000256" key="2">
    <source>
        <dbReference type="ARBA" id="ARBA00022438"/>
    </source>
</evidence>
<proteinExistence type="inferred from homology"/>
<feature type="binding site" evidence="8">
    <location>
        <position position="164"/>
    </location>
    <ligand>
        <name>Zn(2+)</name>
        <dbReference type="ChEBI" id="CHEBI:29105"/>
        <label>2</label>
    </ligand>
</feature>
<accession>A0A9D1RV28</accession>
<evidence type="ECO:0000256" key="6">
    <source>
        <dbReference type="PIRNR" id="PIRNR001123"/>
    </source>
</evidence>
<comment type="cofactor">
    <cofactor evidence="8">
        <name>a divalent metal cation</name>
        <dbReference type="ChEBI" id="CHEBI:60240"/>
    </cofactor>
    <text evidence="8">Binds 2 divalent metal cations per subunit.</text>
</comment>
<dbReference type="PIRSF" id="PIRSF001123">
    <property type="entry name" value="PepA_GA"/>
    <property type="match status" value="1"/>
</dbReference>
<evidence type="ECO:0000256" key="5">
    <source>
        <dbReference type="ARBA" id="ARBA00022801"/>
    </source>
</evidence>
<evidence type="ECO:0000256" key="1">
    <source>
        <dbReference type="ARBA" id="ARBA00006272"/>
    </source>
</evidence>